<proteinExistence type="predicted"/>
<dbReference type="Proteomes" id="UP000593564">
    <property type="component" value="Unassembled WGS sequence"/>
</dbReference>
<dbReference type="AlphaFoldDB" id="A0A7J7FU66"/>
<comment type="caution">
    <text evidence="1">The sequence shown here is derived from an EMBL/GenBank/DDBJ whole genome shotgun (WGS) entry which is preliminary data.</text>
</comment>
<reference evidence="1 2" key="2">
    <citation type="submission" date="2020-07" db="EMBL/GenBank/DDBJ databases">
        <title>Genome assembly of wild tea tree DASZ reveals pedigree and selection history of tea varieties.</title>
        <authorList>
            <person name="Zhang W."/>
        </authorList>
    </citation>
    <scope>NUCLEOTIDE SEQUENCE [LARGE SCALE GENOMIC DNA]</scope>
    <source>
        <strain evidence="2">cv. G240</strain>
        <tissue evidence="1">Leaf</tissue>
    </source>
</reference>
<sequence>MVVGAGSDGKEGVEIAARGGQKVAMVVCCGLMSKILSCKEERNAKDETIVKIICRGVKGETKF</sequence>
<keyword evidence="2" id="KW-1185">Reference proteome</keyword>
<dbReference type="EMBL" id="JACBKZ010000015">
    <property type="protein sequence ID" value="KAF5930566.1"/>
    <property type="molecule type" value="Genomic_DNA"/>
</dbReference>
<name>A0A7J7FU66_CAMSI</name>
<protein>
    <submittedName>
        <fullName evidence="1">Uncharacterized protein</fullName>
    </submittedName>
</protein>
<organism evidence="1 2">
    <name type="scientific">Camellia sinensis</name>
    <name type="common">Tea plant</name>
    <name type="synonym">Thea sinensis</name>
    <dbReference type="NCBI Taxonomy" id="4442"/>
    <lineage>
        <taxon>Eukaryota</taxon>
        <taxon>Viridiplantae</taxon>
        <taxon>Streptophyta</taxon>
        <taxon>Embryophyta</taxon>
        <taxon>Tracheophyta</taxon>
        <taxon>Spermatophyta</taxon>
        <taxon>Magnoliopsida</taxon>
        <taxon>eudicotyledons</taxon>
        <taxon>Gunneridae</taxon>
        <taxon>Pentapetalae</taxon>
        <taxon>asterids</taxon>
        <taxon>Ericales</taxon>
        <taxon>Theaceae</taxon>
        <taxon>Camellia</taxon>
    </lineage>
</organism>
<accession>A0A7J7FU66</accession>
<evidence type="ECO:0000313" key="2">
    <source>
        <dbReference type="Proteomes" id="UP000593564"/>
    </source>
</evidence>
<gene>
    <name evidence="1" type="ORF">HYC85_031439</name>
</gene>
<evidence type="ECO:0000313" key="1">
    <source>
        <dbReference type="EMBL" id="KAF5930566.1"/>
    </source>
</evidence>
<reference evidence="2" key="1">
    <citation type="journal article" date="2020" name="Nat. Commun.">
        <title>Genome assembly of wild tea tree DASZ reveals pedigree and selection history of tea varieties.</title>
        <authorList>
            <person name="Zhang W."/>
            <person name="Zhang Y."/>
            <person name="Qiu H."/>
            <person name="Guo Y."/>
            <person name="Wan H."/>
            <person name="Zhang X."/>
            <person name="Scossa F."/>
            <person name="Alseekh S."/>
            <person name="Zhang Q."/>
            <person name="Wang P."/>
            <person name="Xu L."/>
            <person name="Schmidt M.H."/>
            <person name="Jia X."/>
            <person name="Li D."/>
            <person name="Zhu A."/>
            <person name="Guo F."/>
            <person name="Chen W."/>
            <person name="Ni D."/>
            <person name="Usadel B."/>
            <person name="Fernie A.R."/>
            <person name="Wen W."/>
        </authorList>
    </citation>
    <scope>NUCLEOTIDE SEQUENCE [LARGE SCALE GENOMIC DNA]</scope>
    <source>
        <strain evidence="2">cv. G240</strain>
    </source>
</reference>